<dbReference type="Gene3D" id="3.20.20.190">
    <property type="entry name" value="Phosphatidylinositol (PI) phosphodiesterase"/>
    <property type="match status" value="1"/>
</dbReference>
<dbReference type="GO" id="GO:0016042">
    <property type="term" value="P:lipid catabolic process"/>
    <property type="evidence" value="ECO:0007669"/>
    <property type="project" value="UniProtKB-KW"/>
</dbReference>
<evidence type="ECO:0000256" key="9">
    <source>
        <dbReference type="SAM" id="MobiDB-lite"/>
    </source>
</evidence>
<evidence type="ECO:0000256" key="1">
    <source>
        <dbReference type="ARBA" id="ARBA00001316"/>
    </source>
</evidence>
<evidence type="ECO:0000259" key="12">
    <source>
        <dbReference type="SMART" id="SM00458"/>
    </source>
</evidence>
<evidence type="ECO:0000256" key="7">
    <source>
        <dbReference type="ARBA" id="ARBA00030474"/>
    </source>
</evidence>
<dbReference type="SUPFAM" id="SSF51695">
    <property type="entry name" value="PLC-like phosphodiesterases"/>
    <property type="match status" value="1"/>
</dbReference>
<dbReference type="InterPro" id="IPR035992">
    <property type="entry name" value="Ricin_B-like_lectins"/>
</dbReference>
<organism evidence="13 14">
    <name type="scientific">Bacillus cereus</name>
    <dbReference type="NCBI Taxonomy" id="1396"/>
    <lineage>
        <taxon>Bacteria</taxon>
        <taxon>Bacillati</taxon>
        <taxon>Bacillota</taxon>
        <taxon>Bacilli</taxon>
        <taxon>Bacillales</taxon>
        <taxon>Bacillaceae</taxon>
        <taxon>Bacillus</taxon>
        <taxon>Bacillus cereus group</taxon>
    </lineage>
</organism>
<evidence type="ECO:0000256" key="8">
    <source>
        <dbReference type="ARBA" id="ARBA00030782"/>
    </source>
</evidence>
<dbReference type="SUPFAM" id="SSF49695">
    <property type="entry name" value="gamma-Crystallin-like"/>
    <property type="match status" value="1"/>
</dbReference>
<dbReference type="PANTHER" id="PTHR13593">
    <property type="match status" value="1"/>
</dbReference>
<comment type="caution">
    <text evidence="13">The sequence shown here is derived from an EMBL/GenBank/DDBJ whole genome shotgun (WGS) entry which is preliminary data.</text>
</comment>
<sequence>MNQNVIKARHAVNALFTNHTLQLKVTDYDIDQTADLVECAFVNRHSKEKMMLIDQVKSAKRLSQKRNLLNDGDFELSNWSGENGWEKNNYVVFASDNPMFKGRYLNIPGATTVRGKTFPTYVYQRVDESKLKPYTRYVVRGFVGNSHNLEVFVARYDKKVCQKMNVRNESSSPIVSNTNGEGNPSYDRYTKERMVPHSSDRCKNPHEFKCHIDIGELDLNEGPGICIGFKIGTTDGMATVDNIEVVEAYPLKGEDLTRIKKREYKWKQKWAKRRIQIEKTVQVVQDAIQNLFTCPQQNRLKWMTTLGDIVHIETMIQKIPYVYKQFFLGDVPVLPGKVYDILQKLSTAVATAQTLYEQRNVVSNGDFRDGLSNWHATDGAEIQQIRNSLSVLVISDWSANVSQDLPVDPAHGYLLRVTARKEDAGEGYVTISDCVEQTERLTFTSYEERMRSTESLRDTSMDTASTGETPYLSGNNPMNAPANRYGGNTYLGSTNMSNYPSEGFGINPYGDEHTMMNDSSHHYERNAYPSNNNMTNDHRMDCGCGCSANAYPSENSITNYRAEGYETESYPPTSPMTDQNGSSLSGYVTKTIEIFPETNQVRIQIGETAGTFMVESVELLRIEEMDETNNSSVDVQTVMDYTPTTQFEPVSFTESTASPRHSHYAYSHDSNIGYVNPNWMSQISDNATFGDLSIPGTHNTMALHGGDITQCQTMSLSTQLNAGIRYLDIRCKHESNMFSIYHGIVYQHASFEDVCLGVTSFLRENPSETIFMRIKEEGDGGNNNRSFADTFADYKSRYNEYFWNWTSDNPRLSDIRRKIVVLQDFSGSRFGISYHILNKQDQYDLNTNWDLHDYKWLPAKSHLYAANDSYNSGSRQVFLNYLSGSGGSFPYFVVSGHSSPGTDASRLSTGLTTPAFEGWYPDFPRVDCFIGICTIAFEGTNILTSNLIEANNFNYVGIIATDFPGGGLIGNIINMNSGVGIQEGVYQMVSALNDSSVVDLNQTNENVTLWSNNGGGNQAWKFVYDSNRSAYQIKSIANENLVLTWAHYSSNRDNVIATSNRYGAEQYWIPEHTGGGYYRLRNSANPDGALDVIGSSTENGTNILYWSYNGANNQKFKLKAVNIYGGQVEGIYLYAAANYAEKSVILTHDVANFQDIGMNDVVSSMKIIGPYEVILYAAANYSGQSVTRNSNVANFKDIGMNDVVSSIKINRSGANII</sequence>
<dbReference type="InterPro" id="IPR017946">
    <property type="entry name" value="PLC-like_Pdiesterase_TIM-brl"/>
</dbReference>
<dbReference type="InterPro" id="IPR051057">
    <property type="entry name" value="PI-PLC_domain"/>
</dbReference>
<dbReference type="AlphaFoldDB" id="A0A1S9TH23"/>
<dbReference type="InterPro" id="IPR000909">
    <property type="entry name" value="PLipase_C_PInositol-sp_X_dom"/>
</dbReference>
<dbReference type="SUPFAM" id="SSF49785">
    <property type="entry name" value="Galactose-binding domain-like"/>
    <property type="match status" value="1"/>
</dbReference>
<dbReference type="PROSITE" id="PS50007">
    <property type="entry name" value="PIPLC_X_DOMAIN"/>
    <property type="match status" value="1"/>
</dbReference>
<dbReference type="Gene3D" id="2.80.10.50">
    <property type="match status" value="1"/>
</dbReference>
<dbReference type="PANTHER" id="PTHR13593:SF113">
    <property type="entry name" value="SI:DKEY-266F7.9"/>
    <property type="match status" value="1"/>
</dbReference>
<evidence type="ECO:0000256" key="2">
    <source>
        <dbReference type="ARBA" id="ARBA00009646"/>
    </source>
</evidence>
<comment type="similarity">
    <text evidence="2">Belongs to the beta/gamma-crystallin family.</text>
</comment>
<dbReference type="InterPro" id="IPR008979">
    <property type="entry name" value="Galactose-bd-like_sf"/>
</dbReference>
<dbReference type="InterPro" id="IPR041587">
    <property type="entry name" value="Cry_V"/>
</dbReference>
<dbReference type="Proteomes" id="UP000190906">
    <property type="component" value="Unassembled WGS sequence"/>
</dbReference>
<feature type="domain" description="Phosphatidylinositol-specific phospholipase C X" evidence="10">
    <location>
        <begin position="682"/>
        <end position="824"/>
    </location>
</feature>
<dbReference type="CDD" id="cd08586">
    <property type="entry name" value="PI-PLCc_BcPLC_like"/>
    <property type="match status" value="1"/>
</dbReference>
<dbReference type="CDD" id="cd23445">
    <property type="entry name" value="beta-trefoil_Ricin_HA17-like"/>
    <property type="match status" value="1"/>
</dbReference>
<evidence type="ECO:0000313" key="14">
    <source>
        <dbReference type="Proteomes" id="UP000190906"/>
    </source>
</evidence>
<keyword evidence="6" id="KW-0443">Lipid metabolism</keyword>
<dbReference type="Pfam" id="PF00388">
    <property type="entry name" value="PI-PLC-X"/>
    <property type="match status" value="1"/>
</dbReference>
<dbReference type="InterPro" id="IPR011024">
    <property type="entry name" value="G_crystallin-like"/>
</dbReference>
<dbReference type="GO" id="GO:0008081">
    <property type="term" value="F:phosphoric diester hydrolase activity"/>
    <property type="evidence" value="ECO:0007669"/>
    <property type="project" value="InterPro"/>
</dbReference>
<dbReference type="InterPro" id="IPR001064">
    <property type="entry name" value="Beta/gamma_crystallin"/>
</dbReference>
<dbReference type="SUPFAM" id="SSF50370">
    <property type="entry name" value="Ricin B-like lectins"/>
    <property type="match status" value="1"/>
</dbReference>
<feature type="domain" description="Beta/gamma crystallin 'Greek key'" evidence="11">
    <location>
        <begin position="1130"/>
        <end position="1210"/>
    </location>
</feature>
<feature type="domain" description="Ricin B lectin" evidence="12">
    <location>
        <begin position="984"/>
        <end position="1119"/>
    </location>
</feature>
<dbReference type="RefSeq" id="WP_254865174.1">
    <property type="nucleotide sequence ID" value="NZ_MUAJ01000049.1"/>
</dbReference>
<dbReference type="SMART" id="SM00247">
    <property type="entry name" value="XTALbg"/>
    <property type="match status" value="1"/>
</dbReference>
<dbReference type="EMBL" id="MUAJ01000049">
    <property type="protein sequence ID" value="OOR09355.1"/>
    <property type="molecule type" value="Genomic_DNA"/>
</dbReference>
<keyword evidence="5" id="KW-0677">Repeat</keyword>
<dbReference type="Gene3D" id="2.60.120.260">
    <property type="entry name" value="Galactose-binding domain-like"/>
    <property type="match status" value="1"/>
</dbReference>
<evidence type="ECO:0000259" key="11">
    <source>
        <dbReference type="SMART" id="SM00247"/>
    </source>
</evidence>
<dbReference type="InterPro" id="IPR048645">
    <property type="entry name" value="Cry1Ac-like_dom-VII"/>
</dbReference>
<dbReference type="GO" id="GO:0004436">
    <property type="term" value="F:phosphatidylinositol diacylglycerol-lyase activity"/>
    <property type="evidence" value="ECO:0007669"/>
    <property type="project" value="UniProtKB-EC"/>
</dbReference>
<dbReference type="Pfam" id="PF21463">
    <property type="entry name" value="Cry1Ac_dom-VII"/>
    <property type="match status" value="1"/>
</dbReference>
<keyword evidence="6" id="KW-0442">Lipid degradation</keyword>
<gene>
    <name evidence="13" type="ORF">BW897_28085</name>
</gene>
<evidence type="ECO:0000256" key="4">
    <source>
        <dbReference type="ARBA" id="ARBA00019758"/>
    </source>
</evidence>
<evidence type="ECO:0000256" key="5">
    <source>
        <dbReference type="ARBA" id="ARBA00022737"/>
    </source>
</evidence>
<evidence type="ECO:0000259" key="10">
    <source>
        <dbReference type="SMART" id="SM00148"/>
    </source>
</evidence>
<feature type="compositionally biased region" description="Basic and acidic residues" evidence="9">
    <location>
        <begin position="447"/>
        <end position="460"/>
    </location>
</feature>
<evidence type="ECO:0000256" key="6">
    <source>
        <dbReference type="ARBA" id="ARBA00022963"/>
    </source>
</evidence>
<feature type="region of interest" description="Disordered" evidence="9">
    <location>
        <begin position="447"/>
        <end position="478"/>
    </location>
</feature>
<feature type="compositionally biased region" description="Polar residues" evidence="9">
    <location>
        <begin position="461"/>
        <end position="478"/>
    </location>
</feature>
<evidence type="ECO:0000313" key="13">
    <source>
        <dbReference type="EMBL" id="OOR09355.1"/>
    </source>
</evidence>
<proteinExistence type="inferred from homology"/>
<dbReference type="PROSITE" id="PS50231">
    <property type="entry name" value="RICIN_B_LECTIN"/>
    <property type="match status" value="1"/>
</dbReference>
<evidence type="ECO:0000256" key="3">
    <source>
        <dbReference type="ARBA" id="ARBA00012581"/>
    </source>
</evidence>
<accession>A0A1S9TH23</accession>
<dbReference type="SMART" id="SM00148">
    <property type="entry name" value="PLCXc"/>
    <property type="match status" value="1"/>
</dbReference>
<name>A0A1S9TH23_BACCE</name>
<dbReference type="Gene3D" id="2.60.20.10">
    <property type="entry name" value="Crystallins"/>
    <property type="match status" value="1"/>
</dbReference>
<protein>
    <recommendedName>
        <fullName evidence="4">1-phosphatidylinositol phosphodiesterase</fullName>
        <ecNumber evidence="3">4.6.1.13</ecNumber>
    </recommendedName>
    <alternativeName>
        <fullName evidence="7">Phosphatidylinositol diacylglycerol-lyase</fullName>
    </alternativeName>
    <alternativeName>
        <fullName evidence="8">Phosphatidylinositol-specific phospholipase C</fullName>
    </alternativeName>
</protein>
<dbReference type="SMART" id="SM00458">
    <property type="entry name" value="RICIN"/>
    <property type="match status" value="1"/>
</dbReference>
<dbReference type="Pfam" id="PF17997">
    <property type="entry name" value="Cry1Ac_D5"/>
    <property type="match status" value="1"/>
</dbReference>
<dbReference type="InterPro" id="IPR000772">
    <property type="entry name" value="Ricin_B_lectin"/>
</dbReference>
<reference evidence="13 14" key="1">
    <citation type="submission" date="2017-01" db="EMBL/GenBank/DDBJ databases">
        <title>Bacillus cereus isolates.</title>
        <authorList>
            <person name="Beno S.M."/>
        </authorList>
    </citation>
    <scope>NUCLEOTIDE SEQUENCE [LARGE SCALE GENOMIC DNA]</scope>
    <source>
        <strain evidence="13 14">FSL H8-0485</strain>
    </source>
</reference>
<dbReference type="Pfam" id="PF14200">
    <property type="entry name" value="RicinB_lectin_2"/>
    <property type="match status" value="1"/>
</dbReference>
<dbReference type="EC" id="4.6.1.13" evidence="3"/>
<comment type="catalytic activity">
    <reaction evidence="1">
        <text>a 1,2-diacyl-sn-glycero-3-phospho-(1D-myo-inositol) = 1D-myo-inositol 1,2-cyclic phosphate + a 1,2-diacyl-sn-glycerol</text>
        <dbReference type="Rhea" id="RHEA:17093"/>
        <dbReference type="ChEBI" id="CHEBI:17815"/>
        <dbReference type="ChEBI" id="CHEBI:57880"/>
        <dbReference type="ChEBI" id="CHEBI:58484"/>
        <dbReference type="EC" id="4.6.1.13"/>
    </reaction>
</comment>